<dbReference type="InterPro" id="IPR001214">
    <property type="entry name" value="SET_dom"/>
</dbReference>
<name>A0AAI8VC62_9PEZI</name>
<dbReference type="Pfam" id="PF00856">
    <property type="entry name" value="SET"/>
    <property type="match status" value="1"/>
</dbReference>
<dbReference type="SUPFAM" id="SSF82199">
    <property type="entry name" value="SET domain"/>
    <property type="match status" value="1"/>
</dbReference>
<dbReference type="InterPro" id="IPR046341">
    <property type="entry name" value="SET_dom_sf"/>
</dbReference>
<dbReference type="PROSITE" id="PS50280">
    <property type="entry name" value="SET"/>
    <property type="match status" value="1"/>
</dbReference>
<evidence type="ECO:0000313" key="2">
    <source>
        <dbReference type="EMBL" id="CAJ2502191.1"/>
    </source>
</evidence>
<dbReference type="PANTHER" id="PTHR47332">
    <property type="entry name" value="SET DOMAIN-CONTAINING PROTEIN 5"/>
    <property type="match status" value="1"/>
</dbReference>
<protein>
    <submittedName>
        <fullName evidence="2">Uu.00g095850.m01.CDS01</fullName>
    </submittedName>
</protein>
<reference evidence="2" key="1">
    <citation type="submission" date="2023-10" db="EMBL/GenBank/DDBJ databases">
        <authorList>
            <person name="Hackl T."/>
        </authorList>
    </citation>
    <scope>NUCLEOTIDE SEQUENCE</scope>
</reference>
<evidence type="ECO:0000259" key="1">
    <source>
        <dbReference type="PROSITE" id="PS50280"/>
    </source>
</evidence>
<evidence type="ECO:0000313" key="3">
    <source>
        <dbReference type="Proteomes" id="UP001295740"/>
    </source>
</evidence>
<gene>
    <name evidence="2" type="ORF">KHLLAP_LOCUS2659</name>
</gene>
<keyword evidence="3" id="KW-1185">Reference proteome</keyword>
<dbReference type="PANTHER" id="PTHR47332:SF4">
    <property type="entry name" value="SET DOMAIN-CONTAINING PROTEIN 5"/>
    <property type="match status" value="1"/>
</dbReference>
<accession>A0AAI8VC62</accession>
<comment type="caution">
    <text evidence="2">The sequence shown here is derived from an EMBL/GenBank/DDBJ whole genome shotgun (WGS) entry which is preliminary data.</text>
</comment>
<sequence length="278" mass="31387">MEYKLNNRVAIRQCHDPIKSLGLFATEPIAKGSRALQEPALIMHNTRGQAMTEAQDIIESLPMEHKNLVLKMYAGPSDVAPLLPVGHARDHIHPSSKRVENIIRYNAFEGFRTGCMVCAAGAFMNHSCNPNSYLYWNDHAQCVTIQALRPIARDEELTFNYIGDQSIYLTTSKQGQRLQVTDYHRRLLPGLDGPDRTIRSEDHDEAMGLLYEIAELIGEEGQHNLELALTRVEQAHLQQRLGDYYGHREKLRGALVIRQLCPGADHPSCDALVLEMHN</sequence>
<dbReference type="Proteomes" id="UP001295740">
    <property type="component" value="Unassembled WGS sequence"/>
</dbReference>
<dbReference type="InterPro" id="IPR053185">
    <property type="entry name" value="SET_domain_protein"/>
</dbReference>
<dbReference type="SMART" id="SM00317">
    <property type="entry name" value="SET"/>
    <property type="match status" value="1"/>
</dbReference>
<feature type="domain" description="SET" evidence="1">
    <location>
        <begin position="7"/>
        <end position="162"/>
    </location>
</feature>
<organism evidence="2 3">
    <name type="scientific">Anthostomella pinea</name>
    <dbReference type="NCBI Taxonomy" id="933095"/>
    <lineage>
        <taxon>Eukaryota</taxon>
        <taxon>Fungi</taxon>
        <taxon>Dikarya</taxon>
        <taxon>Ascomycota</taxon>
        <taxon>Pezizomycotina</taxon>
        <taxon>Sordariomycetes</taxon>
        <taxon>Xylariomycetidae</taxon>
        <taxon>Xylariales</taxon>
        <taxon>Xylariaceae</taxon>
        <taxon>Anthostomella</taxon>
    </lineage>
</organism>
<proteinExistence type="predicted"/>
<dbReference type="Gene3D" id="2.170.270.10">
    <property type="entry name" value="SET domain"/>
    <property type="match status" value="1"/>
</dbReference>
<dbReference type="EMBL" id="CAUWAG010000004">
    <property type="protein sequence ID" value="CAJ2502191.1"/>
    <property type="molecule type" value="Genomic_DNA"/>
</dbReference>
<dbReference type="AlphaFoldDB" id="A0AAI8VC62"/>